<feature type="compositionally biased region" description="Polar residues" evidence="1">
    <location>
        <begin position="78"/>
        <end position="93"/>
    </location>
</feature>
<feature type="compositionally biased region" description="Polar residues" evidence="1">
    <location>
        <begin position="41"/>
        <end position="52"/>
    </location>
</feature>
<feature type="region of interest" description="Disordered" evidence="1">
    <location>
        <begin position="78"/>
        <end position="101"/>
    </location>
</feature>
<dbReference type="EMBL" id="JAMKOV010000015">
    <property type="protein sequence ID" value="KAI8036620.1"/>
    <property type="molecule type" value="Genomic_DNA"/>
</dbReference>
<dbReference type="AlphaFoldDB" id="A0A9Q0BM33"/>
<name>A0A9Q0BM33_9MUSC</name>
<dbReference type="Proteomes" id="UP001059596">
    <property type="component" value="Unassembled WGS sequence"/>
</dbReference>
<keyword evidence="3" id="KW-1185">Reference proteome</keyword>
<organism evidence="2 3">
    <name type="scientific">Drosophila gunungcola</name>
    <name type="common">fruit fly</name>
    <dbReference type="NCBI Taxonomy" id="103775"/>
    <lineage>
        <taxon>Eukaryota</taxon>
        <taxon>Metazoa</taxon>
        <taxon>Ecdysozoa</taxon>
        <taxon>Arthropoda</taxon>
        <taxon>Hexapoda</taxon>
        <taxon>Insecta</taxon>
        <taxon>Pterygota</taxon>
        <taxon>Neoptera</taxon>
        <taxon>Endopterygota</taxon>
        <taxon>Diptera</taxon>
        <taxon>Brachycera</taxon>
        <taxon>Muscomorpha</taxon>
        <taxon>Ephydroidea</taxon>
        <taxon>Drosophilidae</taxon>
        <taxon>Drosophila</taxon>
        <taxon>Sophophora</taxon>
    </lineage>
</organism>
<gene>
    <name evidence="2" type="ORF">M5D96_010421</name>
</gene>
<feature type="non-terminal residue" evidence="2">
    <location>
        <position position="139"/>
    </location>
</feature>
<comment type="caution">
    <text evidence="2">The sequence shown here is derived from an EMBL/GenBank/DDBJ whole genome shotgun (WGS) entry which is preliminary data.</text>
</comment>
<sequence length="139" mass="15364">CSYLHSVFILVGNSICGRHVGLSGGHEVSTQQFIMVDWQSTTTADKQTNSQTAKRRERKDEGGEKKYWIIAPDGCSAISQAQAPDQSDQTTHRPTARQVEDSETFGHWDMAIGQATELGLLVEGQRWENPTTTIKCPGE</sequence>
<feature type="region of interest" description="Disordered" evidence="1">
    <location>
        <begin position="41"/>
        <end position="65"/>
    </location>
</feature>
<reference evidence="2" key="1">
    <citation type="journal article" date="2023" name="Genome Biol. Evol.">
        <title>Long-read-based Genome Assembly of Drosophila gunungcola Reveals Fewer Chemosensory Genes in Flower-breeding Species.</title>
        <authorList>
            <person name="Negi A."/>
            <person name="Liao B.Y."/>
            <person name="Yeh S.D."/>
        </authorList>
    </citation>
    <scope>NUCLEOTIDE SEQUENCE</scope>
    <source>
        <strain evidence="2">Sukarami</strain>
    </source>
</reference>
<evidence type="ECO:0000313" key="3">
    <source>
        <dbReference type="Proteomes" id="UP001059596"/>
    </source>
</evidence>
<evidence type="ECO:0000313" key="2">
    <source>
        <dbReference type="EMBL" id="KAI8036620.1"/>
    </source>
</evidence>
<accession>A0A9Q0BM33</accession>
<evidence type="ECO:0000256" key="1">
    <source>
        <dbReference type="SAM" id="MobiDB-lite"/>
    </source>
</evidence>
<protein>
    <submittedName>
        <fullName evidence="2">Uncharacterized protein</fullName>
    </submittedName>
</protein>
<proteinExistence type="predicted"/>